<feature type="compositionally biased region" description="Acidic residues" evidence="1">
    <location>
        <begin position="135"/>
        <end position="147"/>
    </location>
</feature>
<evidence type="ECO:0000313" key="3">
    <source>
        <dbReference type="Proteomes" id="UP000663760"/>
    </source>
</evidence>
<gene>
    <name evidence="2" type="ORF">SI8410_11015124</name>
</gene>
<proteinExistence type="predicted"/>
<dbReference type="Gene3D" id="3.30.70.330">
    <property type="match status" value="1"/>
</dbReference>
<sequence length="418" mass="45858">MESEGGEANWSEAVEDLAEGGDIDGAIAVLESIVARLGGTDASSLAPGDRDGDSLGVAVAAISDLASLHDSRGSPERADDLRKQALILREKLDGARSVPSSLAPPSPAHAFRDSEQQLKGTIPERKDSRVSGGVCDDDDDDVDDWEAVADRPLPDIVGVSSSQETENVRSESTTKRRGRGHFLYKKDGLYSDQLNESGSADRSDSDEELDRYGRGEITELSNSRYATGHVLVLYDFPQSTRTTDLEKIFEAFREDGFAIRWVNDTCALAVFRTPSFASRALSTSPCPFKVRMIEDNSDKILTQISAKAKITISSAVWVDDEEVVQLLQRGGEDPYEIRCRGQEGRLQTSRKITSLDIGIPTAESSRRQISGKLQTAQMSNLTRRLDHFYITPCLYARTMVSMCLCLEILFDLVFDNCG</sequence>
<evidence type="ECO:0000313" key="2">
    <source>
        <dbReference type="EMBL" id="CAA7404446.1"/>
    </source>
</evidence>
<dbReference type="InterPro" id="IPR039884">
    <property type="entry name" value="R3HC1/R3HCL"/>
</dbReference>
<evidence type="ECO:0000256" key="1">
    <source>
        <dbReference type="SAM" id="MobiDB-lite"/>
    </source>
</evidence>
<keyword evidence="3" id="KW-1185">Reference proteome</keyword>
<protein>
    <submittedName>
        <fullName evidence="2">Uncharacterized protein</fullName>
    </submittedName>
</protein>
<feature type="region of interest" description="Disordered" evidence="1">
    <location>
        <begin position="193"/>
        <end position="212"/>
    </location>
</feature>
<feature type="compositionally biased region" description="Basic and acidic residues" evidence="1">
    <location>
        <begin position="110"/>
        <end position="129"/>
    </location>
</feature>
<organism evidence="2 3">
    <name type="scientific">Spirodela intermedia</name>
    <name type="common">Intermediate duckweed</name>
    <dbReference type="NCBI Taxonomy" id="51605"/>
    <lineage>
        <taxon>Eukaryota</taxon>
        <taxon>Viridiplantae</taxon>
        <taxon>Streptophyta</taxon>
        <taxon>Embryophyta</taxon>
        <taxon>Tracheophyta</taxon>
        <taxon>Spermatophyta</taxon>
        <taxon>Magnoliopsida</taxon>
        <taxon>Liliopsida</taxon>
        <taxon>Araceae</taxon>
        <taxon>Lemnoideae</taxon>
        <taxon>Spirodela</taxon>
    </lineage>
</organism>
<dbReference type="GO" id="GO:0003676">
    <property type="term" value="F:nucleic acid binding"/>
    <property type="evidence" value="ECO:0007669"/>
    <property type="project" value="InterPro"/>
</dbReference>
<name>A0A7I8L462_SPIIN</name>
<reference evidence="2" key="1">
    <citation type="submission" date="2020-02" db="EMBL/GenBank/DDBJ databases">
        <authorList>
            <person name="Scholz U."/>
            <person name="Mascher M."/>
            <person name="Fiebig A."/>
        </authorList>
    </citation>
    <scope>NUCLEOTIDE SEQUENCE</scope>
</reference>
<dbReference type="AlphaFoldDB" id="A0A7I8L462"/>
<dbReference type="PANTHER" id="PTHR21678">
    <property type="entry name" value="GROWTH INHIBITION AND DIFFERENTIATION RELATED PROTEIN 88"/>
    <property type="match status" value="1"/>
</dbReference>
<dbReference type="OrthoDB" id="5418203at2759"/>
<feature type="region of interest" description="Disordered" evidence="1">
    <location>
        <begin position="94"/>
        <end position="177"/>
    </location>
</feature>
<dbReference type="EMBL" id="LR746274">
    <property type="protein sequence ID" value="CAA7404446.1"/>
    <property type="molecule type" value="Genomic_DNA"/>
</dbReference>
<dbReference type="SUPFAM" id="SSF54928">
    <property type="entry name" value="RNA-binding domain, RBD"/>
    <property type="match status" value="1"/>
</dbReference>
<dbReference type="InterPro" id="IPR035979">
    <property type="entry name" value="RBD_domain_sf"/>
</dbReference>
<dbReference type="PANTHER" id="PTHR21678:SF0">
    <property type="entry name" value="C3H1-TYPE DOMAIN-CONTAINING PROTEIN"/>
    <property type="match status" value="1"/>
</dbReference>
<dbReference type="Proteomes" id="UP000663760">
    <property type="component" value="Chromosome 11"/>
</dbReference>
<dbReference type="InterPro" id="IPR012677">
    <property type="entry name" value="Nucleotide-bd_a/b_plait_sf"/>
</dbReference>
<accession>A0A7I8L462</accession>